<keyword evidence="3" id="KW-1185">Reference proteome</keyword>
<dbReference type="EMBL" id="CABFNO020001387">
    <property type="protein sequence ID" value="CAG9984454.1"/>
    <property type="molecule type" value="Genomic_DNA"/>
</dbReference>
<evidence type="ECO:0000313" key="3">
    <source>
        <dbReference type="Proteomes" id="UP000754883"/>
    </source>
</evidence>
<comment type="caution">
    <text evidence="2">The sequence shown here is derived from an EMBL/GenBank/DDBJ whole genome shotgun (WGS) entry which is preliminary data.</text>
</comment>
<feature type="compositionally biased region" description="Polar residues" evidence="1">
    <location>
        <begin position="53"/>
        <end position="65"/>
    </location>
</feature>
<protein>
    <submittedName>
        <fullName evidence="2">Uncharacterized protein</fullName>
    </submittedName>
</protein>
<feature type="non-terminal residue" evidence="2">
    <location>
        <position position="1"/>
    </location>
</feature>
<dbReference type="Proteomes" id="UP000754883">
    <property type="component" value="Unassembled WGS sequence"/>
</dbReference>
<sequence>RKCNRKRPCGTCTRLGRPPVSCIYPVPESGPPYATPSNDPLVSMEGNDEDSCRQLSSSKGPSTSAHTEHPTIISQEIPRTSSANSFLPSVLDREAMLFYGEPGFLQLIRGRDINFTNLSQELEVVNMNVQEEAQEEADFKAYYSIHNFPL</sequence>
<feature type="region of interest" description="Disordered" evidence="1">
    <location>
        <begin position="25"/>
        <end position="71"/>
    </location>
</feature>
<dbReference type="AlphaFoldDB" id="A0A9N9UA92"/>
<proteinExistence type="predicted"/>
<evidence type="ECO:0000313" key="2">
    <source>
        <dbReference type="EMBL" id="CAG9984454.1"/>
    </source>
</evidence>
<reference evidence="2" key="1">
    <citation type="submission" date="2021-10" db="EMBL/GenBank/DDBJ databases">
        <authorList>
            <person name="Piombo E."/>
        </authorList>
    </citation>
    <scope>NUCLEOTIDE SEQUENCE</scope>
</reference>
<dbReference type="OrthoDB" id="10321537at2759"/>
<name>A0A9N9UA92_9HYPO</name>
<gene>
    <name evidence="2" type="ORF">CBYS24578_00012214</name>
</gene>
<organism evidence="2 3">
    <name type="scientific">Clonostachys byssicola</name>
    <dbReference type="NCBI Taxonomy" id="160290"/>
    <lineage>
        <taxon>Eukaryota</taxon>
        <taxon>Fungi</taxon>
        <taxon>Dikarya</taxon>
        <taxon>Ascomycota</taxon>
        <taxon>Pezizomycotina</taxon>
        <taxon>Sordariomycetes</taxon>
        <taxon>Hypocreomycetidae</taxon>
        <taxon>Hypocreales</taxon>
        <taxon>Bionectriaceae</taxon>
        <taxon>Clonostachys</taxon>
    </lineage>
</organism>
<accession>A0A9N9UA92</accession>
<feature type="non-terminal residue" evidence="2">
    <location>
        <position position="150"/>
    </location>
</feature>
<evidence type="ECO:0000256" key="1">
    <source>
        <dbReference type="SAM" id="MobiDB-lite"/>
    </source>
</evidence>